<feature type="transmembrane region" description="Helical" evidence="5">
    <location>
        <begin position="12"/>
        <end position="36"/>
    </location>
</feature>
<sequence length="83" mass="8889">MVVVGEIANFVAYIYAPAGLVTPLGALSIIVSAFLVKGETPENGNVGVPFMHSGFDCDCTPFTQRAFSQFCRRNLGVSNTTWS</sequence>
<evidence type="ECO:0000256" key="4">
    <source>
        <dbReference type="ARBA" id="ARBA00023136"/>
    </source>
</evidence>
<evidence type="ECO:0000256" key="5">
    <source>
        <dbReference type="SAM" id="Phobius"/>
    </source>
</evidence>
<name>A0A4Y1RE87_PRUDU</name>
<dbReference type="EMBL" id="AP019300">
    <property type="protein sequence ID" value="BBH02541.1"/>
    <property type="molecule type" value="Genomic_DNA"/>
</dbReference>
<evidence type="ECO:0000256" key="2">
    <source>
        <dbReference type="ARBA" id="ARBA00022692"/>
    </source>
</evidence>
<evidence type="ECO:0000256" key="3">
    <source>
        <dbReference type="ARBA" id="ARBA00022989"/>
    </source>
</evidence>
<evidence type="ECO:0000256" key="1">
    <source>
        <dbReference type="ARBA" id="ARBA00004651"/>
    </source>
</evidence>
<organism evidence="6">
    <name type="scientific">Prunus dulcis</name>
    <name type="common">Almond</name>
    <name type="synonym">Amygdalus dulcis</name>
    <dbReference type="NCBI Taxonomy" id="3755"/>
    <lineage>
        <taxon>Eukaryota</taxon>
        <taxon>Viridiplantae</taxon>
        <taxon>Streptophyta</taxon>
        <taxon>Embryophyta</taxon>
        <taxon>Tracheophyta</taxon>
        <taxon>Spermatophyta</taxon>
        <taxon>Magnoliopsida</taxon>
        <taxon>eudicotyledons</taxon>
        <taxon>Gunneridae</taxon>
        <taxon>Pentapetalae</taxon>
        <taxon>rosids</taxon>
        <taxon>fabids</taxon>
        <taxon>Rosales</taxon>
        <taxon>Rosaceae</taxon>
        <taxon>Amygdaloideae</taxon>
        <taxon>Amygdaleae</taxon>
        <taxon>Prunus</taxon>
    </lineage>
</organism>
<dbReference type="GO" id="GO:0005769">
    <property type="term" value="C:early endosome"/>
    <property type="evidence" value="ECO:0007669"/>
    <property type="project" value="UniProtKB-SubCell"/>
</dbReference>
<comment type="subcellular location">
    <subcellularLocation>
        <location evidence="1">Cell membrane</location>
        <topology evidence="1">Multi-pass membrane protein</topology>
    </subcellularLocation>
</comment>
<keyword evidence="4 5" id="KW-0472">Membrane</keyword>
<keyword evidence="2 5" id="KW-0812">Transmembrane</keyword>
<dbReference type="AlphaFoldDB" id="A0A4Y1RE87"/>
<dbReference type="InterPro" id="IPR008521">
    <property type="entry name" value="Mg_trans_NIPA"/>
</dbReference>
<proteinExistence type="predicted"/>
<reference evidence="6" key="1">
    <citation type="journal article" date="2019" name="Science">
        <title>Mutation of a bHLH transcription factor allowed almond domestication.</title>
        <authorList>
            <person name="Sanchez-Perez R."/>
            <person name="Pavan S."/>
            <person name="Mazzeo R."/>
            <person name="Moldovan C."/>
            <person name="Aiese Cigliano R."/>
            <person name="Del Cueto J."/>
            <person name="Ricciardi F."/>
            <person name="Lotti C."/>
            <person name="Ricciardi L."/>
            <person name="Dicenta F."/>
            <person name="Lopez-Marques R.L."/>
            <person name="Lindberg Moller B."/>
        </authorList>
    </citation>
    <scope>NUCLEOTIDE SEQUENCE</scope>
</reference>
<gene>
    <name evidence="6" type="ORF">Prudu_013145</name>
</gene>
<protein>
    <submittedName>
        <fullName evidence="6">Uncharacterized protein</fullName>
    </submittedName>
</protein>
<dbReference type="GO" id="GO:0016020">
    <property type="term" value="C:membrane"/>
    <property type="evidence" value="ECO:0007669"/>
    <property type="project" value="UniProtKB-SubCell"/>
</dbReference>
<keyword evidence="3 5" id="KW-1133">Transmembrane helix</keyword>
<dbReference type="Pfam" id="PF05653">
    <property type="entry name" value="Mg_trans_NIPA"/>
    <property type="match status" value="1"/>
</dbReference>
<evidence type="ECO:0000313" key="6">
    <source>
        <dbReference type="EMBL" id="BBH02541.1"/>
    </source>
</evidence>
<accession>A0A4Y1RE87</accession>
<dbReference type="GO" id="GO:0015095">
    <property type="term" value="F:magnesium ion transmembrane transporter activity"/>
    <property type="evidence" value="ECO:0007669"/>
    <property type="project" value="InterPro"/>
</dbReference>